<dbReference type="EMBL" id="JAANOW010000001">
    <property type="protein sequence ID" value="NIH93647.1"/>
    <property type="molecule type" value="Genomic_DNA"/>
</dbReference>
<name>A0A7X5TVQ8_9MYCO</name>
<proteinExistence type="predicted"/>
<dbReference type="Pfam" id="PF13579">
    <property type="entry name" value="Glyco_trans_4_4"/>
    <property type="match status" value="1"/>
</dbReference>
<evidence type="ECO:0000256" key="2">
    <source>
        <dbReference type="ARBA" id="ARBA00022679"/>
    </source>
</evidence>
<dbReference type="InterPro" id="IPR028098">
    <property type="entry name" value="Glyco_trans_4-like_N"/>
</dbReference>
<keyword evidence="5" id="KW-1185">Reference proteome</keyword>
<dbReference type="GO" id="GO:1903509">
    <property type="term" value="P:liposaccharide metabolic process"/>
    <property type="evidence" value="ECO:0007669"/>
    <property type="project" value="UniProtKB-ARBA"/>
</dbReference>
<dbReference type="AlphaFoldDB" id="A0A7X5TVQ8"/>
<protein>
    <submittedName>
        <fullName evidence="4">Glycosyltransferase involved in cell wall biosynthesis</fullName>
    </submittedName>
</protein>
<feature type="domain" description="Glycosyltransferase subfamily 4-like N-terminal" evidence="3">
    <location>
        <begin position="3"/>
        <end position="160"/>
    </location>
</feature>
<dbReference type="GO" id="GO:1901137">
    <property type="term" value="P:carbohydrate derivative biosynthetic process"/>
    <property type="evidence" value="ECO:0007669"/>
    <property type="project" value="UniProtKB-ARBA"/>
</dbReference>
<dbReference type="GO" id="GO:0016757">
    <property type="term" value="F:glycosyltransferase activity"/>
    <property type="evidence" value="ECO:0007669"/>
    <property type="project" value="UniProtKB-KW"/>
</dbReference>
<dbReference type="Gene3D" id="3.40.50.2000">
    <property type="entry name" value="Glycogen Phosphorylase B"/>
    <property type="match status" value="2"/>
</dbReference>
<dbReference type="SUPFAM" id="SSF53756">
    <property type="entry name" value="UDP-Glycosyltransferase/glycogen phosphorylase"/>
    <property type="match status" value="1"/>
</dbReference>
<dbReference type="PANTHER" id="PTHR45947">
    <property type="entry name" value="SULFOQUINOVOSYL TRANSFERASE SQD2"/>
    <property type="match status" value="1"/>
</dbReference>
<sequence>MQKYLYFASEELADRGFEVTTVGSTKLQIPYVPGENNLVVPTSATPRPSIQSARLARKSLDTVIGRIHATKPDVIHFVNKHVWNYLLMQRLRLRRLNVKWVHTFHDPIGHEGDSIQRGVIAYHKAVQRSLDAVVVHSTVAHTQVLEVLRPPCPVIMAPLGVTRWKEYQAVDSSESKNVLVFGRLNRYKGCEMYPEIFDEVHRLDPSIRITVAGQPSNDLPSGLLERIAHCPNVRLEGRFIEEHAVDRFFRKAALVLTPYTSMTQSGVLLDAFSNSRTVLAFQIGGMKEFLPADAPTVSCFDTREYARSIVEFVNDPIAQARAGRNAWEFGRARFTPASMAAELARTYDRVLAGTGQTAVGNA</sequence>
<gene>
    <name evidence="4" type="ORF">FHU31_000603</name>
</gene>
<evidence type="ECO:0000259" key="3">
    <source>
        <dbReference type="Pfam" id="PF13579"/>
    </source>
</evidence>
<evidence type="ECO:0000313" key="4">
    <source>
        <dbReference type="EMBL" id="NIH93647.1"/>
    </source>
</evidence>
<evidence type="ECO:0000256" key="1">
    <source>
        <dbReference type="ARBA" id="ARBA00022676"/>
    </source>
</evidence>
<dbReference type="InterPro" id="IPR050194">
    <property type="entry name" value="Glycosyltransferase_grp1"/>
</dbReference>
<dbReference type="PANTHER" id="PTHR45947:SF3">
    <property type="entry name" value="SULFOQUINOVOSYL TRANSFERASE SQD2"/>
    <property type="match status" value="1"/>
</dbReference>
<dbReference type="Pfam" id="PF13692">
    <property type="entry name" value="Glyco_trans_1_4"/>
    <property type="match status" value="1"/>
</dbReference>
<comment type="caution">
    <text evidence="4">The sequence shown here is derived from an EMBL/GenBank/DDBJ whole genome shotgun (WGS) entry which is preliminary data.</text>
</comment>
<keyword evidence="2 4" id="KW-0808">Transferase</keyword>
<organism evidence="4 5">
    <name type="scientific">Mycolicibacterium fluoranthenivorans</name>
    <dbReference type="NCBI Taxonomy" id="258505"/>
    <lineage>
        <taxon>Bacteria</taxon>
        <taxon>Bacillati</taxon>
        <taxon>Actinomycetota</taxon>
        <taxon>Actinomycetes</taxon>
        <taxon>Mycobacteriales</taxon>
        <taxon>Mycobacteriaceae</taxon>
        <taxon>Mycolicibacterium</taxon>
    </lineage>
</organism>
<dbReference type="GO" id="GO:0008610">
    <property type="term" value="P:lipid biosynthetic process"/>
    <property type="evidence" value="ECO:0007669"/>
    <property type="project" value="UniProtKB-ARBA"/>
</dbReference>
<dbReference type="Proteomes" id="UP000547444">
    <property type="component" value="Unassembled WGS sequence"/>
</dbReference>
<dbReference type="CDD" id="cd03801">
    <property type="entry name" value="GT4_PimA-like"/>
    <property type="match status" value="1"/>
</dbReference>
<evidence type="ECO:0000313" key="5">
    <source>
        <dbReference type="Proteomes" id="UP000547444"/>
    </source>
</evidence>
<accession>A0A7X5TVQ8</accession>
<keyword evidence="1" id="KW-0328">Glycosyltransferase</keyword>
<reference evidence="4 5" key="1">
    <citation type="submission" date="2020-03" db="EMBL/GenBank/DDBJ databases">
        <title>Sequencing the genomes of 1000 actinobacteria strains.</title>
        <authorList>
            <person name="Klenk H.-P."/>
        </authorList>
    </citation>
    <scope>NUCLEOTIDE SEQUENCE [LARGE SCALE GENOMIC DNA]</scope>
    <source>
        <strain evidence="4 5">DSM 44556</strain>
    </source>
</reference>